<evidence type="ECO:0000313" key="2">
    <source>
        <dbReference type="Proteomes" id="UP000323166"/>
    </source>
</evidence>
<evidence type="ECO:0000313" key="1">
    <source>
        <dbReference type="EMBL" id="TYO98010.1"/>
    </source>
</evidence>
<dbReference type="NCBIfam" id="TIGR02549">
    <property type="entry name" value="CRISPR_DxTHG"/>
    <property type="match status" value="1"/>
</dbReference>
<dbReference type="EMBL" id="VNHM01000001">
    <property type="protein sequence ID" value="TYO98010.1"/>
    <property type="molecule type" value="Genomic_DNA"/>
</dbReference>
<comment type="caution">
    <text evidence="1">The sequence shown here is derived from an EMBL/GenBank/DDBJ whole genome shotgun (WGS) entry which is preliminary data.</text>
</comment>
<reference evidence="1 2" key="1">
    <citation type="submission" date="2019-07" db="EMBL/GenBank/DDBJ databases">
        <title>Genomic Encyclopedia of Type Strains, Phase I: the one thousand microbial genomes (KMG-I) project.</title>
        <authorList>
            <person name="Kyrpides N."/>
        </authorList>
    </citation>
    <scope>NUCLEOTIDE SEQUENCE [LARGE SCALE GENOMIC DNA]</scope>
    <source>
        <strain evidence="1 2">DSM 6562</strain>
    </source>
</reference>
<accession>A0A5S5A0J4</accession>
<protein>
    <submittedName>
        <fullName evidence="1">CRISPR-associated Csx2 family protein</fullName>
    </submittedName>
</protein>
<keyword evidence="2" id="KW-1185">Reference proteome</keyword>
<name>A0A5S5A0J4_9FIRM</name>
<sequence length="591" mass="66752">MSGRILLTSLSAYPKNTVYYLEKDASKKVETDLATLALLQLLPREELPHKIIVLCTTLILEKIYPVFREKVITEYPKMDVVYIKIPDGKSTEELWQIMHEILVDQDLIPAKCRLTLDLTHGYRTFPFLFFTAALYLKALRGVNIDAAYYGLYEMIERDKPKPIVDVSLILDMVEWFYAARIFSETGQAGSLLDRLAPYAVLPEGVSGRERKPYELVEKLRQDFKQVADAYAQALPLEFGIAADKLLKKLSGPLPEHLQAQMPLPEELFGTIKQFITPFALPGLKKGKQKLGLDYCELRRQASIIDRYMEQGYVNFAAGLIREWMVSVCLYHVQAGDEPKVVGEKWLSNKDYGRKGVEEKLGALGDTYRHRKEQLDGQQQWLASLWKYMTDKRNGLHHHGFRQNNALLGQEHLADIRSKWQELKDALEDGTKWRLDFSPMAAESAEPLGGGTLLVTPLGLSKGLLYSALRHINPDALFVISSADAACYLDEIKQAASWEGDVFTRYMQDVHAGFSEGPGICAAALPLMKQYSRVVVNITGGTTAMQHIVQQVFEQALSGAVQVRRIALVDRRNPAEQREQPYVTGELIELGD</sequence>
<dbReference type="RefSeq" id="WP_166510353.1">
    <property type="nucleotide sequence ID" value="NZ_VNHM01000001.1"/>
</dbReference>
<dbReference type="InterPro" id="IPR013383">
    <property type="entry name" value="CRISPR-assoc_prot_DxTHG_CS"/>
</dbReference>
<organism evidence="1 2">
    <name type="scientific">Desulfallas thermosapovorans DSM 6562</name>
    <dbReference type="NCBI Taxonomy" id="1121431"/>
    <lineage>
        <taxon>Bacteria</taxon>
        <taxon>Bacillati</taxon>
        <taxon>Bacillota</taxon>
        <taxon>Clostridia</taxon>
        <taxon>Eubacteriales</taxon>
        <taxon>Desulfallaceae</taxon>
        <taxon>Desulfallas</taxon>
    </lineage>
</organism>
<proteinExistence type="predicted"/>
<dbReference type="AlphaFoldDB" id="A0A5S5A0J4"/>
<dbReference type="Proteomes" id="UP000323166">
    <property type="component" value="Unassembled WGS sequence"/>
</dbReference>
<gene>
    <name evidence="1" type="ORF">LX24_00295</name>
</gene>